<gene>
    <name evidence="1" type="ORF">Hamer_G017284</name>
</gene>
<reference evidence="1" key="1">
    <citation type="journal article" date="2021" name="Sci. Adv.">
        <title>The American lobster genome reveals insights on longevity, neural, and immune adaptations.</title>
        <authorList>
            <person name="Polinski J.M."/>
            <person name="Zimin A.V."/>
            <person name="Clark K.F."/>
            <person name="Kohn A.B."/>
            <person name="Sadowski N."/>
            <person name="Timp W."/>
            <person name="Ptitsyn A."/>
            <person name="Khanna P."/>
            <person name="Romanova D.Y."/>
            <person name="Williams P."/>
            <person name="Greenwood S.J."/>
            <person name="Moroz L.L."/>
            <person name="Walt D.R."/>
            <person name="Bodnar A.G."/>
        </authorList>
    </citation>
    <scope>NUCLEOTIDE SEQUENCE</scope>
    <source>
        <strain evidence="1">GMGI-L3</strain>
    </source>
</reference>
<dbReference type="EMBL" id="JAHLQT010024908">
    <property type="protein sequence ID" value="KAG7164883.1"/>
    <property type="molecule type" value="Genomic_DNA"/>
</dbReference>
<protein>
    <submittedName>
        <fullName evidence="1">Uncharacterized protein</fullName>
    </submittedName>
</protein>
<keyword evidence="2" id="KW-1185">Reference proteome</keyword>
<proteinExistence type="predicted"/>
<name>A0A8J5JZV3_HOMAM</name>
<dbReference type="AlphaFoldDB" id="A0A8J5JZV3"/>
<accession>A0A8J5JZV3</accession>
<dbReference type="Proteomes" id="UP000747542">
    <property type="component" value="Unassembled WGS sequence"/>
</dbReference>
<evidence type="ECO:0000313" key="1">
    <source>
        <dbReference type="EMBL" id="KAG7164883.1"/>
    </source>
</evidence>
<organism evidence="1 2">
    <name type="scientific">Homarus americanus</name>
    <name type="common">American lobster</name>
    <dbReference type="NCBI Taxonomy" id="6706"/>
    <lineage>
        <taxon>Eukaryota</taxon>
        <taxon>Metazoa</taxon>
        <taxon>Ecdysozoa</taxon>
        <taxon>Arthropoda</taxon>
        <taxon>Crustacea</taxon>
        <taxon>Multicrustacea</taxon>
        <taxon>Malacostraca</taxon>
        <taxon>Eumalacostraca</taxon>
        <taxon>Eucarida</taxon>
        <taxon>Decapoda</taxon>
        <taxon>Pleocyemata</taxon>
        <taxon>Astacidea</taxon>
        <taxon>Nephropoidea</taxon>
        <taxon>Nephropidae</taxon>
        <taxon>Homarus</taxon>
    </lineage>
</organism>
<sequence>MASGPGSMSRNNACIKGPGIAHQQERALGTNSFKHENWAYPPALPVMGNSVSKKADLLTPLNSLLTRSLTLHMSPQLYSMDSCQEMSLEAEGHFQAARSWDLQSRALPVSRTRPDTAFAFAGHSKKAAWATWNAFRSDNRLPQSGFHPKVSCLVVSCRHRRDSSCCSMTVRAHAVTNVLRKKSLFSRKSRLRISHQHEQLWSSNKRAAYQADIFVDKPQ</sequence>
<evidence type="ECO:0000313" key="2">
    <source>
        <dbReference type="Proteomes" id="UP000747542"/>
    </source>
</evidence>
<comment type="caution">
    <text evidence="1">The sequence shown here is derived from an EMBL/GenBank/DDBJ whole genome shotgun (WGS) entry which is preliminary data.</text>
</comment>